<sequence length="667" mass="77858">MFDNQQQQIEKEFQQNNDMDDFFTQNKSKPNNMHSVSASPMPKAQNNQFLMESPIIFNQHQQYPKNQNYIFCQSPMPQTFLHSDQQFLKNMPITPPHQYNHQNINMNYSHIGNLSNNQSIINNNIIKKKTGPILPPKSKKKQLFKNHLSQQQNSTIEEQSESSEKNTPNTNNLYPNFYNNNNRYQNPNNLETFQNNNNNLNSNKQTPNQQQYYLQRICTPNQETASNKITPSTAPIQTPNNFTIQQQTQSYNINQNITPMKDMDDDEPSGNTRSSRGLRMLSLKVKDIVCELGKTSYKEVAEKLINELEKAKTITTDKTQKDEQNVKRRVYDALNVLIAADVLKKDGKQVYSNLKYTGKGQQNKIHPQKQKQELEDKIKQYKEVVDVKRSKVKDFLCKYLAVKNLQQRNRQLEKQQTEDFNCEESESEEQINKISAGRKKIKIENQISEQTTQESQQKQDLLNNIDKNNEINNNNQNQTCKQEIDTSCDFFISDNNNNNDNDVETRKNSLQISASKKSTCKKFPSLKTTPNIKDYQIQINGPSRSKKNSVIQNNFNCNENIEQDEKYQNNNNNFINEEQQEFNDDEDEFIDKLKFPIIAVSFQQLGEKELKVIQSKDNKKLRLKCRKAFDVYGDLDLAIQLGFHKIQNPYIMKLIEKNNLKQFIDSD</sequence>
<evidence type="ECO:0000313" key="5">
    <source>
        <dbReference type="Proteomes" id="UP000054937"/>
    </source>
</evidence>
<dbReference type="GO" id="GO:0005634">
    <property type="term" value="C:nucleus"/>
    <property type="evidence" value="ECO:0007669"/>
    <property type="project" value="UniProtKB-SubCell"/>
</dbReference>
<feature type="region of interest" description="Disordered" evidence="2">
    <location>
        <begin position="1"/>
        <end position="41"/>
    </location>
</feature>
<accession>A0A0V0QIC4</accession>
<proteinExistence type="inferred from homology"/>
<dbReference type="AlphaFoldDB" id="A0A0V0QIC4"/>
<dbReference type="InParanoid" id="A0A0V0QIC4"/>
<dbReference type="SMART" id="SM01372">
    <property type="entry name" value="E2F_TDP"/>
    <property type="match status" value="1"/>
</dbReference>
<evidence type="ECO:0000313" key="4">
    <source>
        <dbReference type="EMBL" id="KRX02051.1"/>
    </source>
</evidence>
<dbReference type="GO" id="GO:0000977">
    <property type="term" value="F:RNA polymerase II transcription regulatory region sequence-specific DNA binding"/>
    <property type="evidence" value="ECO:0007669"/>
    <property type="project" value="TreeGrafter"/>
</dbReference>
<dbReference type="FunFam" id="1.10.10.10:FF:000360">
    <property type="entry name" value="Transcription factor Dp-1, a"/>
    <property type="match status" value="1"/>
</dbReference>
<keyword evidence="1" id="KW-0539">Nucleus</keyword>
<comment type="caution">
    <text evidence="4">The sequence shown here is derived from an EMBL/GenBank/DDBJ whole genome shotgun (WGS) entry which is preliminary data.</text>
</comment>
<feature type="domain" description="E2F/DP family winged-helix DNA-binding" evidence="3">
    <location>
        <begin position="273"/>
        <end position="360"/>
    </location>
</feature>
<dbReference type="OrthoDB" id="291955at2759"/>
<dbReference type="InterPro" id="IPR003316">
    <property type="entry name" value="E2F_WHTH_DNA-bd_dom"/>
</dbReference>
<feature type="compositionally biased region" description="Polar residues" evidence="2">
    <location>
        <begin position="23"/>
        <end position="41"/>
    </location>
</feature>
<name>A0A0V0QIC4_PSEPJ</name>
<dbReference type="GO" id="GO:0000981">
    <property type="term" value="F:DNA-binding transcription factor activity, RNA polymerase II-specific"/>
    <property type="evidence" value="ECO:0007669"/>
    <property type="project" value="TreeGrafter"/>
</dbReference>
<organism evidence="4 5">
    <name type="scientific">Pseudocohnilembus persalinus</name>
    <name type="common">Ciliate</name>
    <dbReference type="NCBI Taxonomy" id="266149"/>
    <lineage>
        <taxon>Eukaryota</taxon>
        <taxon>Sar</taxon>
        <taxon>Alveolata</taxon>
        <taxon>Ciliophora</taxon>
        <taxon>Intramacronucleata</taxon>
        <taxon>Oligohymenophorea</taxon>
        <taxon>Scuticociliatia</taxon>
        <taxon>Philasterida</taxon>
        <taxon>Pseudocohnilembidae</taxon>
        <taxon>Pseudocohnilembus</taxon>
    </lineage>
</organism>
<evidence type="ECO:0000256" key="2">
    <source>
        <dbReference type="SAM" id="MobiDB-lite"/>
    </source>
</evidence>
<feature type="compositionally biased region" description="Polar residues" evidence="2">
    <location>
        <begin position="147"/>
        <end position="157"/>
    </location>
</feature>
<protein>
    <recommendedName>
        <fullName evidence="3">E2F/DP family winged-helix DNA-binding domain-containing protein</fullName>
    </recommendedName>
</protein>
<evidence type="ECO:0000256" key="1">
    <source>
        <dbReference type="RuleBase" id="RU003796"/>
    </source>
</evidence>
<dbReference type="PANTHER" id="PTHR12548:SF9">
    <property type="entry name" value="TRANSCRIPTION FACTOR DP"/>
    <property type="match status" value="1"/>
</dbReference>
<dbReference type="GO" id="GO:0051726">
    <property type="term" value="P:regulation of cell cycle"/>
    <property type="evidence" value="ECO:0007669"/>
    <property type="project" value="InterPro"/>
</dbReference>
<gene>
    <name evidence="4" type="ORF">PPERSA_07696</name>
</gene>
<feature type="compositionally biased region" description="Low complexity" evidence="2">
    <location>
        <begin position="166"/>
        <end position="205"/>
    </location>
</feature>
<dbReference type="Gene3D" id="1.10.10.10">
    <property type="entry name" value="Winged helix-like DNA-binding domain superfamily/Winged helix DNA-binding domain"/>
    <property type="match status" value="1"/>
</dbReference>
<dbReference type="Proteomes" id="UP000054937">
    <property type="component" value="Unassembled WGS sequence"/>
</dbReference>
<comment type="subcellular location">
    <subcellularLocation>
        <location evidence="1">Nucleus</location>
    </subcellularLocation>
</comment>
<feature type="region of interest" description="Disordered" evidence="2">
    <location>
        <begin position="129"/>
        <end position="205"/>
    </location>
</feature>
<keyword evidence="1" id="KW-0238">DNA-binding</keyword>
<dbReference type="SUPFAM" id="SSF46785">
    <property type="entry name" value="Winged helix' DNA-binding domain"/>
    <property type="match status" value="1"/>
</dbReference>
<reference evidence="4 5" key="1">
    <citation type="journal article" date="2015" name="Sci. Rep.">
        <title>Genome of the facultative scuticociliatosis pathogen Pseudocohnilembus persalinus provides insight into its virulence through horizontal gene transfer.</title>
        <authorList>
            <person name="Xiong J."/>
            <person name="Wang G."/>
            <person name="Cheng J."/>
            <person name="Tian M."/>
            <person name="Pan X."/>
            <person name="Warren A."/>
            <person name="Jiang C."/>
            <person name="Yuan D."/>
            <person name="Miao W."/>
        </authorList>
    </citation>
    <scope>NUCLEOTIDE SEQUENCE [LARGE SCALE GENOMIC DNA]</scope>
    <source>
        <strain evidence="4">36N120E</strain>
    </source>
</reference>
<dbReference type="GO" id="GO:0005667">
    <property type="term" value="C:transcription regulator complex"/>
    <property type="evidence" value="ECO:0007669"/>
    <property type="project" value="InterPro"/>
</dbReference>
<comment type="similarity">
    <text evidence="1">Belongs to the E2F/DP family.</text>
</comment>
<dbReference type="InterPro" id="IPR036388">
    <property type="entry name" value="WH-like_DNA-bd_sf"/>
</dbReference>
<dbReference type="Pfam" id="PF02319">
    <property type="entry name" value="WHD_E2F_TDP"/>
    <property type="match status" value="1"/>
</dbReference>
<keyword evidence="1" id="KW-0805">Transcription regulation</keyword>
<keyword evidence="5" id="KW-1185">Reference proteome</keyword>
<evidence type="ECO:0000259" key="3">
    <source>
        <dbReference type="SMART" id="SM01372"/>
    </source>
</evidence>
<dbReference type="InterPro" id="IPR015648">
    <property type="entry name" value="Transcrpt_fac_DP"/>
</dbReference>
<dbReference type="EMBL" id="LDAU01000159">
    <property type="protein sequence ID" value="KRX02051.1"/>
    <property type="molecule type" value="Genomic_DNA"/>
</dbReference>
<dbReference type="InterPro" id="IPR036390">
    <property type="entry name" value="WH_DNA-bd_sf"/>
</dbReference>
<dbReference type="PANTHER" id="PTHR12548">
    <property type="entry name" value="TRANSCRIPTION FACTOR DP"/>
    <property type="match status" value="1"/>
</dbReference>
<keyword evidence="1" id="KW-0804">Transcription</keyword>